<evidence type="ECO:0000313" key="3">
    <source>
        <dbReference type="WBParaSite" id="L893_g17028.t1"/>
    </source>
</evidence>
<evidence type="ECO:0000313" key="2">
    <source>
        <dbReference type="Proteomes" id="UP000095287"/>
    </source>
</evidence>
<protein>
    <submittedName>
        <fullName evidence="3">Uncharacterized protein</fullName>
    </submittedName>
</protein>
<dbReference type="WBParaSite" id="L893_g17028.t1">
    <property type="protein sequence ID" value="L893_g17028.t1"/>
    <property type="gene ID" value="L893_g17028"/>
</dbReference>
<evidence type="ECO:0000256" key="1">
    <source>
        <dbReference type="SAM" id="Phobius"/>
    </source>
</evidence>
<keyword evidence="1" id="KW-1133">Transmembrane helix</keyword>
<keyword evidence="2" id="KW-1185">Reference proteome</keyword>
<name>A0A1I7YJU8_9BILA</name>
<reference evidence="3" key="1">
    <citation type="submission" date="2016-11" db="UniProtKB">
        <authorList>
            <consortium name="WormBaseParasite"/>
        </authorList>
    </citation>
    <scope>IDENTIFICATION</scope>
</reference>
<accession>A0A1I7YJU8</accession>
<dbReference type="AlphaFoldDB" id="A0A1I7YJU8"/>
<feature type="transmembrane region" description="Helical" evidence="1">
    <location>
        <begin position="32"/>
        <end position="53"/>
    </location>
</feature>
<dbReference type="Proteomes" id="UP000095287">
    <property type="component" value="Unplaced"/>
</dbReference>
<sequence length="109" mass="11891">MAPAGAPTRAPPRRLLRSALAASTDREGRWTAFVYVFNLFVFTLCCWSGCTFFDRSCTHIALLEHCKRVRGGLKRGMSSEANLIGRDGVSKCCHIASTGRIGIGRLSSL</sequence>
<keyword evidence="1" id="KW-0472">Membrane</keyword>
<proteinExistence type="predicted"/>
<keyword evidence="1" id="KW-0812">Transmembrane</keyword>
<organism evidence="2 3">
    <name type="scientific">Steinernema glaseri</name>
    <dbReference type="NCBI Taxonomy" id="37863"/>
    <lineage>
        <taxon>Eukaryota</taxon>
        <taxon>Metazoa</taxon>
        <taxon>Ecdysozoa</taxon>
        <taxon>Nematoda</taxon>
        <taxon>Chromadorea</taxon>
        <taxon>Rhabditida</taxon>
        <taxon>Tylenchina</taxon>
        <taxon>Panagrolaimomorpha</taxon>
        <taxon>Strongyloidoidea</taxon>
        <taxon>Steinernematidae</taxon>
        <taxon>Steinernema</taxon>
    </lineage>
</organism>